<sequence>MRKTSSKVLLALFNAIGDISGRSFLDLFSGSGQIAREAWARGARPVVAVEADKASCANLRSLCRDREGLEVVCMDVRRALPKLAKDGYEFSVIFADPPYEYGWIGWLLSSLSKYDLLLKPDGLLVLERSKREDLPLPLEGWNLCKERSYGDTVLSFLCRGEGSPKEEK</sequence>
<dbReference type="PANTHER" id="PTHR43542">
    <property type="entry name" value="METHYLTRANSFERASE"/>
    <property type="match status" value="1"/>
</dbReference>
<gene>
    <name evidence="3" type="ORF">SAMN05444368_0497</name>
</gene>
<dbReference type="InterPro" id="IPR004398">
    <property type="entry name" value="RNA_MeTrfase_RsmD"/>
</dbReference>
<keyword evidence="4" id="KW-1185">Reference proteome</keyword>
<evidence type="ECO:0000256" key="1">
    <source>
        <dbReference type="ARBA" id="ARBA00022603"/>
    </source>
</evidence>
<organism evidence="3 4">
    <name type="scientific">Acetomicrobium flavidum</name>
    <dbReference type="NCBI Taxonomy" id="49896"/>
    <lineage>
        <taxon>Bacteria</taxon>
        <taxon>Thermotogati</taxon>
        <taxon>Synergistota</taxon>
        <taxon>Synergistia</taxon>
        <taxon>Synergistales</taxon>
        <taxon>Acetomicrobiaceae</taxon>
        <taxon>Acetomicrobium</taxon>
    </lineage>
</organism>
<dbReference type="EMBL" id="FSQZ01000001">
    <property type="protein sequence ID" value="SIN63890.1"/>
    <property type="molecule type" value="Genomic_DNA"/>
</dbReference>
<dbReference type="Gene3D" id="3.40.50.150">
    <property type="entry name" value="Vaccinia Virus protein VP39"/>
    <property type="match status" value="1"/>
</dbReference>
<proteinExistence type="predicted"/>
<evidence type="ECO:0000313" key="3">
    <source>
        <dbReference type="EMBL" id="SIN63890.1"/>
    </source>
</evidence>
<dbReference type="RefSeq" id="WP_074199162.1">
    <property type="nucleotide sequence ID" value="NZ_FSQZ01000001.1"/>
</dbReference>
<dbReference type="InterPro" id="IPR029063">
    <property type="entry name" value="SAM-dependent_MTases_sf"/>
</dbReference>
<evidence type="ECO:0000313" key="4">
    <source>
        <dbReference type="Proteomes" id="UP000185093"/>
    </source>
</evidence>
<evidence type="ECO:0000256" key="2">
    <source>
        <dbReference type="ARBA" id="ARBA00022679"/>
    </source>
</evidence>
<dbReference type="CDD" id="cd02440">
    <property type="entry name" value="AdoMet_MTases"/>
    <property type="match status" value="1"/>
</dbReference>
<dbReference type="InterPro" id="IPR002052">
    <property type="entry name" value="DNA_methylase_N6_adenine_CS"/>
</dbReference>
<comment type="caution">
    <text evidence="3">The sequence shown here is derived from an EMBL/GenBank/DDBJ whole genome shotgun (WGS) entry which is preliminary data.</text>
</comment>
<protein>
    <submittedName>
        <fullName evidence="3">16S rRNA (Guanine966-N2)-methyltransferase</fullName>
    </submittedName>
</protein>
<name>A0ABY1JBL9_9BACT</name>
<dbReference type="SUPFAM" id="SSF53335">
    <property type="entry name" value="S-adenosyl-L-methionine-dependent methyltransferases"/>
    <property type="match status" value="1"/>
</dbReference>
<dbReference type="PANTHER" id="PTHR43542:SF1">
    <property type="entry name" value="METHYLTRANSFERASE"/>
    <property type="match status" value="1"/>
</dbReference>
<keyword evidence="1" id="KW-0489">Methyltransferase</keyword>
<dbReference type="PROSITE" id="PS00092">
    <property type="entry name" value="N6_MTASE"/>
    <property type="match status" value="1"/>
</dbReference>
<accession>A0ABY1JBL9</accession>
<reference evidence="3 4" key="1">
    <citation type="submission" date="2016-11" db="EMBL/GenBank/DDBJ databases">
        <authorList>
            <person name="Varghese N."/>
            <person name="Submissions S."/>
        </authorList>
    </citation>
    <scope>NUCLEOTIDE SEQUENCE [LARGE SCALE GENOMIC DNA]</scope>
    <source>
        <strain evidence="3 4">DSM 20664</strain>
    </source>
</reference>
<dbReference type="Proteomes" id="UP000185093">
    <property type="component" value="Unassembled WGS sequence"/>
</dbReference>
<dbReference type="PIRSF" id="PIRSF004553">
    <property type="entry name" value="CHP00095"/>
    <property type="match status" value="1"/>
</dbReference>
<dbReference type="Pfam" id="PF03602">
    <property type="entry name" value="Cons_hypoth95"/>
    <property type="match status" value="1"/>
</dbReference>
<keyword evidence="2" id="KW-0808">Transferase</keyword>